<dbReference type="Gene3D" id="3.60.130.30">
    <property type="match status" value="1"/>
</dbReference>
<name>A0A9P6DPW5_9AGAM</name>
<gene>
    <name evidence="2" type="ORF">BS47DRAFT_465289</name>
</gene>
<feature type="region of interest" description="Disordered" evidence="1">
    <location>
        <begin position="279"/>
        <end position="318"/>
    </location>
</feature>
<proteinExistence type="predicted"/>
<accession>A0A9P6DPW5</accession>
<organism evidence="2 3">
    <name type="scientific">Hydnum rufescens UP504</name>
    <dbReference type="NCBI Taxonomy" id="1448309"/>
    <lineage>
        <taxon>Eukaryota</taxon>
        <taxon>Fungi</taxon>
        <taxon>Dikarya</taxon>
        <taxon>Basidiomycota</taxon>
        <taxon>Agaricomycotina</taxon>
        <taxon>Agaricomycetes</taxon>
        <taxon>Cantharellales</taxon>
        <taxon>Hydnaceae</taxon>
        <taxon>Hydnum</taxon>
    </lineage>
</organism>
<dbReference type="OrthoDB" id="2685384at2759"/>
<evidence type="ECO:0000313" key="2">
    <source>
        <dbReference type="EMBL" id="KAF9506020.1"/>
    </source>
</evidence>
<sequence length="318" mass="35325">MSSEKPSCIVDGDGQLVAVILPKILNKSSANKIFEEVMSVPKKHLWKSGGAEKKGWDRVASYIDRPGEVAGSVLWVCYWKAVGHPNSDVVPSGDQLWSAEHYKNSQNVIANIDVLNQSATSALKFFAPDSYKGHTKLIDTIHSNPQYKWAEAMAVNDHCVLSGQGISFNRQTPQHTDPLVPPGEWTLISSVGQHTVGGDFVLPTLGVVIPFLPPTHIWTRGGEAEHYIHPFSGGQRISITHFTHSTVWDHFSIPFPCSTPYDDSKHHLMELIEQMKAQATADGKDKETSHIARADLEKKKEERKRKQSFQGSRSNPLM</sequence>
<reference evidence="2" key="1">
    <citation type="journal article" date="2020" name="Nat. Commun.">
        <title>Large-scale genome sequencing of mycorrhizal fungi provides insights into the early evolution of symbiotic traits.</title>
        <authorList>
            <person name="Miyauchi S."/>
            <person name="Kiss E."/>
            <person name="Kuo A."/>
            <person name="Drula E."/>
            <person name="Kohler A."/>
            <person name="Sanchez-Garcia M."/>
            <person name="Morin E."/>
            <person name="Andreopoulos B."/>
            <person name="Barry K.W."/>
            <person name="Bonito G."/>
            <person name="Buee M."/>
            <person name="Carver A."/>
            <person name="Chen C."/>
            <person name="Cichocki N."/>
            <person name="Clum A."/>
            <person name="Culley D."/>
            <person name="Crous P.W."/>
            <person name="Fauchery L."/>
            <person name="Girlanda M."/>
            <person name="Hayes R.D."/>
            <person name="Keri Z."/>
            <person name="LaButti K."/>
            <person name="Lipzen A."/>
            <person name="Lombard V."/>
            <person name="Magnuson J."/>
            <person name="Maillard F."/>
            <person name="Murat C."/>
            <person name="Nolan M."/>
            <person name="Ohm R.A."/>
            <person name="Pangilinan J."/>
            <person name="Pereira M.F."/>
            <person name="Perotto S."/>
            <person name="Peter M."/>
            <person name="Pfister S."/>
            <person name="Riley R."/>
            <person name="Sitrit Y."/>
            <person name="Stielow J.B."/>
            <person name="Szollosi G."/>
            <person name="Zifcakova L."/>
            <person name="Stursova M."/>
            <person name="Spatafora J.W."/>
            <person name="Tedersoo L."/>
            <person name="Vaario L.M."/>
            <person name="Yamada A."/>
            <person name="Yan M."/>
            <person name="Wang P."/>
            <person name="Xu J."/>
            <person name="Bruns T."/>
            <person name="Baldrian P."/>
            <person name="Vilgalys R."/>
            <person name="Dunand C."/>
            <person name="Henrissat B."/>
            <person name="Grigoriev I.V."/>
            <person name="Hibbett D."/>
            <person name="Nagy L.G."/>
            <person name="Martin F.M."/>
        </authorList>
    </citation>
    <scope>NUCLEOTIDE SEQUENCE</scope>
    <source>
        <strain evidence="2">UP504</strain>
    </source>
</reference>
<keyword evidence="3" id="KW-1185">Reference proteome</keyword>
<protein>
    <submittedName>
        <fullName evidence="2">Uncharacterized protein</fullName>
    </submittedName>
</protein>
<comment type="caution">
    <text evidence="2">The sequence shown here is derived from an EMBL/GenBank/DDBJ whole genome shotgun (WGS) entry which is preliminary data.</text>
</comment>
<dbReference type="Proteomes" id="UP000886523">
    <property type="component" value="Unassembled WGS sequence"/>
</dbReference>
<feature type="compositionally biased region" description="Polar residues" evidence="1">
    <location>
        <begin position="308"/>
        <end position="318"/>
    </location>
</feature>
<evidence type="ECO:0000313" key="3">
    <source>
        <dbReference type="Proteomes" id="UP000886523"/>
    </source>
</evidence>
<evidence type="ECO:0000256" key="1">
    <source>
        <dbReference type="SAM" id="MobiDB-lite"/>
    </source>
</evidence>
<dbReference type="EMBL" id="MU129127">
    <property type="protein sequence ID" value="KAF9506020.1"/>
    <property type="molecule type" value="Genomic_DNA"/>
</dbReference>
<dbReference type="AlphaFoldDB" id="A0A9P6DPW5"/>
<feature type="compositionally biased region" description="Basic and acidic residues" evidence="1">
    <location>
        <begin position="282"/>
        <end position="300"/>
    </location>
</feature>